<keyword evidence="12" id="KW-1185">Reference proteome</keyword>
<dbReference type="PIRSF" id="PIRSF000102">
    <property type="entry name" value="Lac_mal_DH"/>
    <property type="match status" value="1"/>
</dbReference>
<evidence type="ECO:0000256" key="1">
    <source>
        <dbReference type="ARBA" id="ARBA00006054"/>
    </source>
</evidence>
<feature type="binding site" evidence="5">
    <location>
        <position position="33"/>
    </location>
    <ligand>
        <name>NAD(+)</name>
        <dbReference type="ChEBI" id="CHEBI:57540"/>
    </ligand>
</feature>
<evidence type="ECO:0000256" key="2">
    <source>
        <dbReference type="ARBA" id="ARBA00023002"/>
    </source>
</evidence>
<proteinExistence type="inferred from homology"/>
<dbReference type="GO" id="GO:0006089">
    <property type="term" value="P:lactate metabolic process"/>
    <property type="evidence" value="ECO:0007669"/>
    <property type="project" value="TreeGrafter"/>
</dbReference>
<dbReference type="GO" id="GO:0004459">
    <property type="term" value="F:L-lactate dehydrogenase (NAD+) activity"/>
    <property type="evidence" value="ECO:0007669"/>
    <property type="project" value="TreeGrafter"/>
</dbReference>
<protein>
    <submittedName>
        <fullName evidence="10">Lactate dehydrogenase</fullName>
    </submittedName>
</protein>
<name>A0A143PBN8_9STAP</name>
<feature type="binding site" evidence="5">
    <location>
        <begin position="8"/>
        <end position="13"/>
    </location>
    <ligand>
        <name>NAD(+)</name>
        <dbReference type="ChEBI" id="CHEBI:57540"/>
    </ligand>
</feature>
<dbReference type="PANTHER" id="PTHR43128">
    <property type="entry name" value="L-2-HYDROXYCARBOXYLATE DEHYDROGENASE (NAD(P)(+))"/>
    <property type="match status" value="1"/>
</dbReference>
<dbReference type="Pfam" id="PF00056">
    <property type="entry name" value="Ldh_1_N"/>
    <property type="match status" value="1"/>
</dbReference>
<dbReference type="Proteomes" id="UP000595942">
    <property type="component" value="Chromosome"/>
</dbReference>
<feature type="binding site" evidence="5">
    <location>
        <begin position="119"/>
        <end position="121"/>
    </location>
    <ligand>
        <name>NAD(+)</name>
        <dbReference type="ChEBI" id="CHEBI:57540"/>
    </ligand>
</feature>
<evidence type="ECO:0000256" key="3">
    <source>
        <dbReference type="ARBA" id="ARBA00023027"/>
    </source>
</evidence>
<gene>
    <name evidence="10" type="ORF">EIG99_01455</name>
    <name evidence="9" type="ORF">I6J05_12565</name>
</gene>
<evidence type="ECO:0000313" key="10">
    <source>
        <dbReference type="EMBL" id="RZI04250.1"/>
    </source>
</evidence>
<dbReference type="KEGG" id="scv:A4G25_05965"/>
<evidence type="ECO:0000259" key="7">
    <source>
        <dbReference type="Pfam" id="PF00056"/>
    </source>
</evidence>
<evidence type="ECO:0000259" key="8">
    <source>
        <dbReference type="Pfam" id="PF02866"/>
    </source>
</evidence>
<comment type="similarity">
    <text evidence="1">Belongs to the LDH/MDH superfamily. LDH family.</text>
</comment>
<feature type="domain" description="Lactate/malate dehydrogenase N-terminal" evidence="7">
    <location>
        <begin position="3"/>
        <end position="142"/>
    </location>
</feature>
<dbReference type="Proteomes" id="UP000293854">
    <property type="component" value="Unassembled WGS sequence"/>
</dbReference>
<dbReference type="Pfam" id="PF02866">
    <property type="entry name" value="Ldh_1_C"/>
    <property type="match status" value="1"/>
</dbReference>
<dbReference type="InterPro" id="IPR036291">
    <property type="entry name" value="NAD(P)-bd_dom_sf"/>
</dbReference>
<dbReference type="InterPro" id="IPR001236">
    <property type="entry name" value="Lactate/malate_DH_N"/>
</dbReference>
<dbReference type="GeneID" id="93727404"/>
<dbReference type="InterPro" id="IPR001557">
    <property type="entry name" value="L-lactate/malate_DH"/>
</dbReference>
<reference evidence="10 11" key="1">
    <citation type="submission" date="2018-11" db="EMBL/GenBank/DDBJ databases">
        <title>Genomic profiling of Staphylococcus species from a Poultry farm system in KwaZulu-Natal, South Africa.</title>
        <authorList>
            <person name="Amoako D.G."/>
            <person name="Somboro A.M."/>
            <person name="Abia A.L.K."/>
            <person name="Bester L.A."/>
            <person name="Essack S.Y."/>
        </authorList>
    </citation>
    <scope>NUCLEOTIDE SEQUENCE [LARGE SCALE GENOMIC DNA]</scope>
    <source>
        <strain evidence="10 11">SA11</strain>
    </source>
</reference>
<evidence type="ECO:0000256" key="4">
    <source>
        <dbReference type="PIRSR" id="PIRSR000102-1"/>
    </source>
</evidence>
<dbReference type="EMBL" id="CP068073">
    <property type="protein sequence ID" value="QQS82690.1"/>
    <property type="molecule type" value="Genomic_DNA"/>
</dbReference>
<evidence type="ECO:0000313" key="9">
    <source>
        <dbReference type="EMBL" id="QQS82690.1"/>
    </source>
</evidence>
<evidence type="ECO:0000256" key="6">
    <source>
        <dbReference type="RuleBase" id="RU003369"/>
    </source>
</evidence>
<reference evidence="9 12" key="2">
    <citation type="submission" date="2021-01" db="EMBL/GenBank/DDBJ databases">
        <title>FDA dAtabase for Regulatory Grade micrObial Sequences (FDA-ARGOS): Supporting development and validation of Infectious Disease Dx tests.</title>
        <authorList>
            <person name="Sproer C."/>
            <person name="Gronow S."/>
            <person name="Severitt S."/>
            <person name="Schroder I."/>
            <person name="Tallon L."/>
            <person name="Sadzewicz L."/>
            <person name="Zhao X."/>
            <person name="Boylan J."/>
            <person name="Ott S."/>
            <person name="Bowen H."/>
            <person name="Vavikolanu K."/>
            <person name="Mehta A."/>
            <person name="Aluvathingal J."/>
            <person name="Nadendla S."/>
            <person name="Lowell S."/>
            <person name="Myers T."/>
            <person name="Yan Y."/>
            <person name="Sichtig H."/>
        </authorList>
    </citation>
    <scope>NUCLEOTIDE SEQUENCE [LARGE SCALE GENOMIC DNA]</scope>
    <source>
        <strain evidence="9 12">FDAARGOS_1148</strain>
    </source>
</reference>
<dbReference type="InterPro" id="IPR015955">
    <property type="entry name" value="Lactate_DH/Glyco_Ohase_4_C"/>
</dbReference>
<dbReference type="PANTHER" id="PTHR43128:SF16">
    <property type="entry name" value="L-LACTATE DEHYDROGENASE"/>
    <property type="match status" value="1"/>
</dbReference>
<keyword evidence="2 6" id="KW-0560">Oxidoreductase</keyword>
<feature type="binding site" evidence="5">
    <location>
        <position position="96"/>
    </location>
    <ligand>
        <name>NAD(+)</name>
        <dbReference type="ChEBI" id="CHEBI:57540"/>
    </ligand>
</feature>
<feature type="active site" description="Proton acceptor" evidence="4">
    <location>
        <position position="175"/>
    </location>
</feature>
<dbReference type="AlphaFoldDB" id="A0A143PBN8"/>
<dbReference type="SUPFAM" id="SSF56327">
    <property type="entry name" value="LDH C-terminal domain-like"/>
    <property type="match status" value="1"/>
</dbReference>
<dbReference type="Gene3D" id="3.40.50.720">
    <property type="entry name" value="NAD(P)-binding Rossmann-like Domain"/>
    <property type="match status" value="1"/>
</dbReference>
<organism evidence="10 11">
    <name type="scientific">Staphylococcus condimenti</name>
    <dbReference type="NCBI Taxonomy" id="70255"/>
    <lineage>
        <taxon>Bacteria</taxon>
        <taxon>Bacillati</taxon>
        <taxon>Bacillota</taxon>
        <taxon>Bacilli</taxon>
        <taxon>Bacillales</taxon>
        <taxon>Staphylococcaceae</taxon>
        <taxon>Staphylococcus</taxon>
    </lineage>
</organism>
<dbReference type="InterPro" id="IPR022383">
    <property type="entry name" value="Lactate/malate_DH_C"/>
</dbReference>
<accession>A0A143PBN8</accession>
<dbReference type="PRINTS" id="PR00086">
    <property type="entry name" value="LLDHDRGNASE"/>
</dbReference>
<keyword evidence="3 5" id="KW-0520">NAD</keyword>
<dbReference type="SUPFAM" id="SSF51735">
    <property type="entry name" value="NAD(P)-binding Rossmann-fold domains"/>
    <property type="match status" value="1"/>
</dbReference>
<evidence type="ECO:0000256" key="5">
    <source>
        <dbReference type="PIRSR" id="PIRSR000102-3"/>
    </source>
</evidence>
<sequence>MTKLGIIGTGRVGSQVLTDAQYLGIFSEIVLIDTNEDLAKGEALDHRHLQGLGHTHHVDIYSGNYQDLSDADIVIVSASAPSTPEMADRTLLTRANSLIVHSVFQQLSEVNQEAAIILISNPVDAMTLIAQEAGYPAHKVIGTGTNLESSRFRTLIADHYNVDPKSVEAFVLGEHGSHAVPIWSRVRIAGIELSEFETLTKSTPIDKKAVSKRIDEVAFEVFKKKGWTNSAISRSAVQLAQAILLDEHTIEPVSASVNGEYGLTGGALSLLSLIDKNGIAKRLPISLHPDELQQLKDAHTFIKEAVEQAHKEIENIS</sequence>
<dbReference type="OrthoDB" id="9802969at2"/>
<evidence type="ECO:0000313" key="11">
    <source>
        <dbReference type="Proteomes" id="UP000293854"/>
    </source>
</evidence>
<dbReference type="Gene3D" id="3.90.110.10">
    <property type="entry name" value="Lactate dehydrogenase/glycoside hydrolase, family 4, C-terminal"/>
    <property type="match status" value="1"/>
</dbReference>
<feature type="domain" description="Lactate/malate dehydrogenase C-terminal" evidence="8">
    <location>
        <begin position="145"/>
        <end position="312"/>
    </location>
</feature>
<dbReference type="EMBL" id="RQTE01000031">
    <property type="protein sequence ID" value="RZI04250.1"/>
    <property type="molecule type" value="Genomic_DNA"/>
</dbReference>
<dbReference type="RefSeq" id="WP_047132743.1">
    <property type="nucleotide sequence ID" value="NZ_CP015114.1"/>
</dbReference>
<evidence type="ECO:0000313" key="12">
    <source>
        <dbReference type="Proteomes" id="UP000595942"/>
    </source>
</evidence>